<dbReference type="AlphaFoldDB" id="A0A6B0YYN6"/>
<dbReference type="InterPro" id="IPR036812">
    <property type="entry name" value="NAD(P)_OxRdtase_dom_sf"/>
</dbReference>
<evidence type="ECO:0000256" key="1">
    <source>
        <dbReference type="ARBA" id="ARBA00023002"/>
    </source>
</evidence>
<dbReference type="SUPFAM" id="SSF51430">
    <property type="entry name" value="NAD(P)-linked oxidoreductase"/>
    <property type="match status" value="1"/>
</dbReference>
<proteinExistence type="predicted"/>
<dbReference type="Gene3D" id="3.20.20.100">
    <property type="entry name" value="NADP-dependent oxidoreductase domain"/>
    <property type="match status" value="1"/>
</dbReference>
<accession>A0A6B0YYN6</accession>
<dbReference type="InterPro" id="IPR020471">
    <property type="entry name" value="AKR"/>
</dbReference>
<organism evidence="3">
    <name type="scientific">Caldilineaceae bacterium SB0664_bin_27</name>
    <dbReference type="NCBI Taxonomy" id="2605260"/>
    <lineage>
        <taxon>Bacteria</taxon>
        <taxon>Bacillati</taxon>
        <taxon>Chloroflexota</taxon>
        <taxon>Caldilineae</taxon>
        <taxon>Caldilineales</taxon>
        <taxon>Caldilineaceae</taxon>
    </lineage>
</organism>
<keyword evidence="1" id="KW-0560">Oxidoreductase</keyword>
<dbReference type="GO" id="GO:0016491">
    <property type="term" value="F:oxidoreductase activity"/>
    <property type="evidence" value="ECO:0007669"/>
    <property type="project" value="UniProtKB-KW"/>
</dbReference>
<reference evidence="3" key="1">
    <citation type="submission" date="2019-09" db="EMBL/GenBank/DDBJ databases">
        <title>Characterisation of the sponge microbiome using genome-centric metagenomics.</title>
        <authorList>
            <person name="Engelberts J.P."/>
            <person name="Robbins S.J."/>
            <person name="De Goeij J.M."/>
            <person name="Aranda M."/>
            <person name="Bell S.C."/>
            <person name="Webster N.S."/>
        </authorList>
    </citation>
    <scope>NUCLEOTIDE SEQUENCE</scope>
    <source>
        <strain evidence="3">SB0664_bin_27</strain>
    </source>
</reference>
<dbReference type="PANTHER" id="PTHR43364">
    <property type="entry name" value="NADH-SPECIFIC METHYLGLYOXAL REDUCTASE-RELATED"/>
    <property type="match status" value="1"/>
</dbReference>
<dbReference type="GO" id="GO:0005829">
    <property type="term" value="C:cytosol"/>
    <property type="evidence" value="ECO:0007669"/>
    <property type="project" value="TreeGrafter"/>
</dbReference>
<dbReference type="EMBL" id="VXRG01000125">
    <property type="protein sequence ID" value="MXY94752.1"/>
    <property type="molecule type" value="Genomic_DNA"/>
</dbReference>
<name>A0A6B0YYN6_9CHLR</name>
<evidence type="ECO:0000313" key="3">
    <source>
        <dbReference type="EMBL" id="MXY94752.1"/>
    </source>
</evidence>
<sequence length="303" mass="33345">MEFRQLGNSELSVSSIGLGSVTFGREIDAETSFSILDYAMDRGINLIDTAEVYSAGGSETVLGQWIARNGNRQKAVLATKIAPPLGRERVLQVADDSLRRLQTDVIDLYQLHAYDPGTPFEETLDALNTLVEQGKVRYVGSSNFASWQLCKALWIADVNSWAPMVSVQPNYNVAIRDIEAEVLPFCADQNIGVISYSPLGAGFLTGKYTKTWTAPKGTRFDVMPDHWDIYENDTSMRRMEGLREVAADTGISMVQLALAWAIGQPGITSVLIGCRSKSHVDQAFQAEEMGLSQEIRDRINALG</sequence>
<dbReference type="PRINTS" id="PR00069">
    <property type="entry name" value="ALDKETRDTASE"/>
</dbReference>
<dbReference type="InterPro" id="IPR050523">
    <property type="entry name" value="AKR_Detox_Biosynth"/>
</dbReference>
<feature type="domain" description="NADP-dependent oxidoreductase" evidence="2">
    <location>
        <begin position="16"/>
        <end position="301"/>
    </location>
</feature>
<dbReference type="PANTHER" id="PTHR43364:SF4">
    <property type="entry name" value="NAD(P)-LINKED OXIDOREDUCTASE SUPERFAMILY PROTEIN"/>
    <property type="match status" value="1"/>
</dbReference>
<comment type="caution">
    <text evidence="3">The sequence shown here is derived from an EMBL/GenBank/DDBJ whole genome shotgun (WGS) entry which is preliminary data.</text>
</comment>
<dbReference type="InterPro" id="IPR023210">
    <property type="entry name" value="NADP_OxRdtase_dom"/>
</dbReference>
<gene>
    <name evidence="3" type="ORF">F4Y42_15040</name>
</gene>
<protein>
    <submittedName>
        <fullName evidence="3">Aldo/keto reductase</fullName>
    </submittedName>
</protein>
<dbReference type="FunFam" id="3.20.20.100:FF:000004">
    <property type="entry name" value="Oxidoreductase, aldo/keto reductase"/>
    <property type="match status" value="1"/>
</dbReference>
<dbReference type="Pfam" id="PF00248">
    <property type="entry name" value="Aldo_ket_red"/>
    <property type="match status" value="1"/>
</dbReference>
<evidence type="ECO:0000259" key="2">
    <source>
        <dbReference type="Pfam" id="PF00248"/>
    </source>
</evidence>